<dbReference type="RefSeq" id="WP_114087899.1">
    <property type="nucleotide sequence ID" value="NZ_JPWH01000005.1"/>
</dbReference>
<proteinExistence type="predicted"/>
<protein>
    <submittedName>
        <fullName evidence="1">Uncharacterized protein</fullName>
    </submittedName>
</protein>
<dbReference type="Proteomes" id="UP000252517">
    <property type="component" value="Unassembled WGS sequence"/>
</dbReference>
<accession>A0A367XE15</accession>
<evidence type="ECO:0000313" key="1">
    <source>
        <dbReference type="EMBL" id="RCK51699.1"/>
    </source>
</evidence>
<name>A0A367XE15_9PROT</name>
<evidence type="ECO:0000313" key="2">
    <source>
        <dbReference type="Proteomes" id="UP000252517"/>
    </source>
</evidence>
<gene>
    <name evidence="1" type="ORF">TH25_08450</name>
</gene>
<dbReference type="AlphaFoldDB" id="A0A367XE15"/>
<sequence>MSKIFADLSVALKKGQKPSRAVWADKGVTAKTIIATPPIAAGNNHRSSTICPWDIRVLPMRNPVFVCFQGNNVYVALFLPKTF</sequence>
<reference evidence="1 2" key="1">
    <citation type="submission" date="2014-07" db="EMBL/GenBank/DDBJ databases">
        <title>Draft genome sequence of Thalassospira profundimaris S25-3-2.</title>
        <authorList>
            <person name="Lai Q."/>
            <person name="Shao Z."/>
        </authorList>
    </citation>
    <scope>NUCLEOTIDE SEQUENCE [LARGE SCALE GENOMIC DNA]</scope>
    <source>
        <strain evidence="1 2">S25-3-2</strain>
    </source>
</reference>
<organism evidence="1 2">
    <name type="scientific">Thalassospira profundimaris</name>
    <dbReference type="NCBI Taxonomy" id="502049"/>
    <lineage>
        <taxon>Bacteria</taxon>
        <taxon>Pseudomonadati</taxon>
        <taxon>Pseudomonadota</taxon>
        <taxon>Alphaproteobacteria</taxon>
        <taxon>Rhodospirillales</taxon>
        <taxon>Thalassospiraceae</taxon>
        <taxon>Thalassospira</taxon>
    </lineage>
</organism>
<dbReference type="EMBL" id="JPWH01000005">
    <property type="protein sequence ID" value="RCK51699.1"/>
    <property type="molecule type" value="Genomic_DNA"/>
</dbReference>
<comment type="caution">
    <text evidence="1">The sequence shown here is derived from an EMBL/GenBank/DDBJ whole genome shotgun (WGS) entry which is preliminary data.</text>
</comment>